<keyword evidence="2" id="KW-0677">Repeat</keyword>
<name>A0A8S9ZEB4_9BILA</name>
<dbReference type="EMBL" id="JABEBT010000131">
    <property type="protein sequence ID" value="KAF7630753.1"/>
    <property type="molecule type" value="Genomic_DNA"/>
</dbReference>
<dbReference type="SUPFAM" id="SSF117281">
    <property type="entry name" value="Kelch motif"/>
    <property type="match status" value="1"/>
</dbReference>
<dbReference type="PANTHER" id="PTHR46228">
    <property type="entry name" value="KELCH DOMAIN-CONTAINING PROTEIN"/>
    <property type="match status" value="1"/>
</dbReference>
<comment type="caution">
    <text evidence="4">The sequence shown here is derived from an EMBL/GenBank/DDBJ whole genome shotgun (WGS) entry which is preliminary data.</text>
</comment>
<evidence type="ECO:0008006" key="6">
    <source>
        <dbReference type="Google" id="ProtNLM"/>
    </source>
</evidence>
<evidence type="ECO:0000313" key="4">
    <source>
        <dbReference type="EMBL" id="KAF7630753.1"/>
    </source>
</evidence>
<dbReference type="OrthoDB" id="432528at2759"/>
<evidence type="ECO:0000256" key="3">
    <source>
        <dbReference type="SAM" id="MobiDB-lite"/>
    </source>
</evidence>
<reference evidence="4" key="1">
    <citation type="journal article" date="2020" name="Ecol. Evol.">
        <title>Genome structure and content of the rice root-knot nematode (Meloidogyne graminicola).</title>
        <authorList>
            <person name="Phan N.T."/>
            <person name="Danchin E.G.J."/>
            <person name="Klopp C."/>
            <person name="Perfus-Barbeoch L."/>
            <person name="Kozlowski D.K."/>
            <person name="Koutsovoulos G.D."/>
            <person name="Lopez-Roques C."/>
            <person name="Bouchez O."/>
            <person name="Zahm M."/>
            <person name="Besnard G."/>
            <person name="Bellafiore S."/>
        </authorList>
    </citation>
    <scope>NUCLEOTIDE SEQUENCE</scope>
    <source>
        <strain evidence="4">VN-18</strain>
    </source>
</reference>
<proteinExistence type="predicted"/>
<evidence type="ECO:0000256" key="2">
    <source>
        <dbReference type="ARBA" id="ARBA00022737"/>
    </source>
</evidence>
<evidence type="ECO:0000256" key="1">
    <source>
        <dbReference type="ARBA" id="ARBA00022441"/>
    </source>
</evidence>
<protein>
    <recommendedName>
        <fullName evidence="6">Kelch domain-containing protein</fullName>
    </recommendedName>
</protein>
<dbReference type="AlphaFoldDB" id="A0A8S9ZEB4"/>
<keyword evidence="5" id="KW-1185">Reference proteome</keyword>
<dbReference type="Proteomes" id="UP000605970">
    <property type="component" value="Unassembled WGS sequence"/>
</dbReference>
<sequence>MDNIHPATSNSTTILPLNVEIETTDSLTAVAGHVCVAYKGCLLCWGGYCFDEREIHYRECNWLYVLPYILCGEKNNIWIKIQCETNLQLRPNSGATAGVYKDHLYIFGGCLFDEIHRRLVNTSTLLSIDLQTGVLLPKQIPQNGKMPTPRDKTCSWIADDKFFIFGGYGMSWHRLGHNNQQYFFQPQYFLDDDMGTCWNNQLIYYDLLEECWFEQEQGGQCPSPRAAAACVYIEELKLVFIFGGRHNQSRLNDLYCLDLNSFIWTQLETNLDESFDFLPIGRSWCSMTLLNKQRKILCYGGLCSRGQSLSDLWELNLNELYEQNIYKERKQLNHFFQQTLTKKTHFWKQIPPLEHRLPSRLWHCSVLMNEEAILIYGGMNESPSRESPFVRTLLVYKLSPPTLRQLALNALATYIVERWILQTIKYDNNKFLKEETNVFSNCSSSKTASQISSILPPQDLQTFANTYFLPYLPESLYPHLRVLLCIRRRSKALKSNIGGGGNTPRDSSPSHYWQPTPVPQNFHLLNLDGIIGDENNIGEEGEQRCSRHRRHPRNFPPLSPLSQKRALADELVKLICESNEKRVSELNKNKLPFLRIFFNNFDLQ</sequence>
<gene>
    <name evidence="4" type="ORF">Mgra_00008961</name>
</gene>
<accession>A0A8S9ZEB4</accession>
<keyword evidence="1" id="KW-0880">Kelch repeat</keyword>
<feature type="region of interest" description="Disordered" evidence="3">
    <location>
        <begin position="536"/>
        <end position="560"/>
    </location>
</feature>
<dbReference type="InterPro" id="IPR015915">
    <property type="entry name" value="Kelch-typ_b-propeller"/>
</dbReference>
<dbReference type="Gene3D" id="2.120.10.80">
    <property type="entry name" value="Kelch-type beta propeller"/>
    <property type="match status" value="2"/>
</dbReference>
<organism evidence="4 5">
    <name type="scientific">Meloidogyne graminicola</name>
    <dbReference type="NCBI Taxonomy" id="189291"/>
    <lineage>
        <taxon>Eukaryota</taxon>
        <taxon>Metazoa</taxon>
        <taxon>Ecdysozoa</taxon>
        <taxon>Nematoda</taxon>
        <taxon>Chromadorea</taxon>
        <taxon>Rhabditida</taxon>
        <taxon>Tylenchina</taxon>
        <taxon>Tylenchomorpha</taxon>
        <taxon>Tylenchoidea</taxon>
        <taxon>Meloidogynidae</taxon>
        <taxon>Meloidogyninae</taxon>
        <taxon>Meloidogyne</taxon>
    </lineage>
</organism>
<dbReference type="Pfam" id="PF24681">
    <property type="entry name" value="Kelch_KLHDC2_KLHL20_DRC7"/>
    <property type="match status" value="1"/>
</dbReference>
<dbReference type="PANTHER" id="PTHR46228:SF2">
    <property type="entry name" value="KELCH REPEAT PROTEIN (AFU_ORTHOLOGUE AFUA_4G14350)"/>
    <property type="match status" value="1"/>
</dbReference>
<evidence type="ECO:0000313" key="5">
    <source>
        <dbReference type="Proteomes" id="UP000605970"/>
    </source>
</evidence>